<dbReference type="EMBL" id="GDHC01005478">
    <property type="protein sequence ID" value="JAQ13151.1"/>
    <property type="molecule type" value="Transcribed_RNA"/>
</dbReference>
<protein>
    <submittedName>
        <fullName evidence="2">Epidermal growth factor receptor kinase substrate 8-like protein 2</fullName>
    </submittedName>
</protein>
<feature type="region of interest" description="Disordered" evidence="1">
    <location>
        <begin position="79"/>
        <end position="100"/>
    </location>
</feature>
<gene>
    <name evidence="2" type="primary">EPS8L2_1</name>
    <name evidence="2" type="ORF">CM83_34162</name>
    <name evidence="3" type="ORF">g.88038</name>
</gene>
<name>A0A0A9Y404_LYGHE</name>
<dbReference type="EMBL" id="GBHO01016700">
    <property type="protein sequence ID" value="JAG26904.1"/>
    <property type="molecule type" value="Transcribed_RNA"/>
</dbReference>
<evidence type="ECO:0000256" key="1">
    <source>
        <dbReference type="SAM" id="MobiDB-lite"/>
    </source>
</evidence>
<organism evidence="2">
    <name type="scientific">Lygus hesperus</name>
    <name type="common">Western plant bug</name>
    <dbReference type="NCBI Taxonomy" id="30085"/>
    <lineage>
        <taxon>Eukaryota</taxon>
        <taxon>Metazoa</taxon>
        <taxon>Ecdysozoa</taxon>
        <taxon>Arthropoda</taxon>
        <taxon>Hexapoda</taxon>
        <taxon>Insecta</taxon>
        <taxon>Pterygota</taxon>
        <taxon>Neoptera</taxon>
        <taxon>Paraneoptera</taxon>
        <taxon>Hemiptera</taxon>
        <taxon>Heteroptera</taxon>
        <taxon>Panheteroptera</taxon>
        <taxon>Cimicomorpha</taxon>
        <taxon>Miridae</taxon>
        <taxon>Mirini</taxon>
        <taxon>Lygus</taxon>
    </lineage>
</organism>
<proteinExistence type="predicted"/>
<accession>A0A0A9Y404</accession>
<sequence length="100" mass="11721">MKLLLLNKPLGEKSEAFSNVDIALIRLSRFSSDSVEMFHKRFDDVQRLFFIQHQVLFENPIIQINRLYVSLLRFQNRSEGHSLMSPSFSPPTDPTYSFNE</sequence>
<dbReference type="GO" id="GO:0016301">
    <property type="term" value="F:kinase activity"/>
    <property type="evidence" value="ECO:0007669"/>
    <property type="project" value="UniProtKB-KW"/>
</dbReference>
<reference evidence="2" key="1">
    <citation type="journal article" date="2014" name="PLoS ONE">
        <title>Transcriptome-Based Identification of ABC Transporters in the Western Tarnished Plant Bug Lygus hesperus.</title>
        <authorList>
            <person name="Hull J.J."/>
            <person name="Chaney K."/>
            <person name="Geib S.M."/>
            <person name="Fabrick J.A."/>
            <person name="Brent C.S."/>
            <person name="Walsh D."/>
            <person name="Lavine L.C."/>
        </authorList>
    </citation>
    <scope>NUCLEOTIDE SEQUENCE</scope>
</reference>
<dbReference type="AlphaFoldDB" id="A0A0A9Y404"/>
<keyword evidence="2" id="KW-0418">Kinase</keyword>
<keyword evidence="2" id="KW-0675">Receptor</keyword>
<keyword evidence="2" id="KW-0808">Transferase</keyword>
<evidence type="ECO:0000313" key="2">
    <source>
        <dbReference type="EMBL" id="JAG26904.1"/>
    </source>
</evidence>
<reference evidence="2" key="2">
    <citation type="submission" date="2014-07" db="EMBL/GenBank/DDBJ databases">
        <authorList>
            <person name="Hull J."/>
        </authorList>
    </citation>
    <scope>NUCLEOTIDE SEQUENCE</scope>
</reference>
<reference evidence="3" key="3">
    <citation type="journal article" date="2016" name="Gigascience">
        <title>De novo construction of an expanded transcriptome assembly for the western tarnished plant bug, Lygus hesperus.</title>
        <authorList>
            <person name="Tassone E.E."/>
            <person name="Geib S.M."/>
            <person name="Hall B."/>
            <person name="Fabrick J.A."/>
            <person name="Brent C.S."/>
            <person name="Hull J.J."/>
        </authorList>
    </citation>
    <scope>NUCLEOTIDE SEQUENCE</scope>
</reference>
<evidence type="ECO:0000313" key="3">
    <source>
        <dbReference type="EMBL" id="JAQ13151.1"/>
    </source>
</evidence>